<comment type="caution">
    <text evidence="1">The sequence shown here is derived from an EMBL/GenBank/DDBJ whole genome shotgun (WGS) entry which is preliminary data.</text>
</comment>
<organism evidence="1 2">
    <name type="scientific">Microscilla marina ATCC 23134</name>
    <dbReference type="NCBI Taxonomy" id="313606"/>
    <lineage>
        <taxon>Bacteria</taxon>
        <taxon>Pseudomonadati</taxon>
        <taxon>Bacteroidota</taxon>
        <taxon>Cytophagia</taxon>
        <taxon>Cytophagales</taxon>
        <taxon>Microscillaceae</taxon>
        <taxon>Microscilla</taxon>
    </lineage>
</organism>
<evidence type="ECO:0000313" key="2">
    <source>
        <dbReference type="Proteomes" id="UP000004095"/>
    </source>
</evidence>
<gene>
    <name evidence="1" type="ORF">M23134_06892</name>
</gene>
<keyword evidence="2" id="KW-1185">Reference proteome</keyword>
<dbReference type="EMBL" id="AAWS01000023">
    <property type="protein sequence ID" value="EAY27491.1"/>
    <property type="molecule type" value="Genomic_DNA"/>
</dbReference>
<sequence length="44" mass="4999">MVACCQSFEEVALKADTTLIFDKTEYNSKGKNGGYFTIYNRNNL</sequence>
<protein>
    <submittedName>
        <fullName evidence="1">Uncharacterized protein</fullName>
    </submittedName>
</protein>
<name>A1ZQ82_MICM2</name>
<dbReference type="Proteomes" id="UP000004095">
    <property type="component" value="Unassembled WGS sequence"/>
</dbReference>
<accession>A1ZQ82</accession>
<reference evidence="1 2" key="1">
    <citation type="submission" date="2007-01" db="EMBL/GenBank/DDBJ databases">
        <authorList>
            <person name="Haygood M."/>
            <person name="Podell S."/>
            <person name="Anderson C."/>
            <person name="Hopkinson B."/>
            <person name="Roe K."/>
            <person name="Barbeau K."/>
            <person name="Gaasterland T."/>
            <person name="Ferriera S."/>
            <person name="Johnson J."/>
            <person name="Kravitz S."/>
            <person name="Beeson K."/>
            <person name="Sutton G."/>
            <person name="Rogers Y.-H."/>
            <person name="Friedman R."/>
            <person name="Frazier M."/>
            <person name="Venter J.C."/>
        </authorList>
    </citation>
    <scope>NUCLEOTIDE SEQUENCE [LARGE SCALE GENOMIC DNA]</scope>
    <source>
        <strain evidence="1 2">ATCC 23134</strain>
    </source>
</reference>
<evidence type="ECO:0000313" key="1">
    <source>
        <dbReference type="EMBL" id="EAY27491.1"/>
    </source>
</evidence>
<proteinExistence type="predicted"/>
<dbReference type="AlphaFoldDB" id="A1ZQ82"/>